<gene>
    <name evidence="1" type="ORF">AFUS01_LOCUS41337</name>
</gene>
<organism evidence="1 2">
    <name type="scientific">Allacma fusca</name>
    <dbReference type="NCBI Taxonomy" id="39272"/>
    <lineage>
        <taxon>Eukaryota</taxon>
        <taxon>Metazoa</taxon>
        <taxon>Ecdysozoa</taxon>
        <taxon>Arthropoda</taxon>
        <taxon>Hexapoda</taxon>
        <taxon>Collembola</taxon>
        <taxon>Symphypleona</taxon>
        <taxon>Sminthuridae</taxon>
        <taxon>Allacma</taxon>
    </lineage>
</organism>
<proteinExistence type="predicted"/>
<dbReference type="OrthoDB" id="2162425at2759"/>
<name>A0A8J2PPS4_9HEXA</name>
<dbReference type="AlphaFoldDB" id="A0A8J2PPS4"/>
<dbReference type="GO" id="GO:0005929">
    <property type="term" value="C:cilium"/>
    <property type="evidence" value="ECO:0007669"/>
    <property type="project" value="GOC"/>
</dbReference>
<dbReference type="Proteomes" id="UP000708208">
    <property type="component" value="Unassembled WGS sequence"/>
</dbReference>
<accession>A0A8J2PPS4</accession>
<dbReference type="InterPro" id="IPR042505">
    <property type="entry name" value="DYNC2I1"/>
</dbReference>
<evidence type="ECO:0000313" key="1">
    <source>
        <dbReference type="EMBL" id="CAG7831600.1"/>
    </source>
</evidence>
<keyword evidence="2" id="KW-1185">Reference proteome</keyword>
<dbReference type="PANTHER" id="PTHR16022">
    <property type="entry name" value="WD REPEAT DOMAIN 60"/>
    <property type="match status" value="1"/>
</dbReference>
<dbReference type="GO" id="GO:0045503">
    <property type="term" value="F:dynein light chain binding"/>
    <property type="evidence" value="ECO:0007669"/>
    <property type="project" value="InterPro"/>
</dbReference>
<sequence>MANKISVSYGHLKNMKRNSEREKKLLSMVKFDAMTFDLFHMDSYEYEKYVAVMFAAKLFQATTQTNDDGMDEEVQTEEPELKSKWTQYPPKWSEMKYNISTLHNSKEEIIGVGEDGNIDTNESNSMETQLAKLKNNVKMGKFMSKASKLLLTVLEFKKRTRVPAHNTKTSGSEKKITLERGLPVMKSLSMHSVTAFGDYVACSNGQLLLESEMPKKNSSKNIVTIWSLKEPSMPLYFLRVWGKVTVLRMYLLSHLVVTGNKDGSLNFWHLKEPLQYHTQYQDQVIRTPTVNTSCITGPSHTMAIRGLEIIPESKTSSMIVSVDRETSLICWSCMTIQENGSTHNPLYNHSAWSKLRVTVRSVVNLEEAFGTPFMHVCCLDVWKTDALQFVIGTNAGFVGIGTLNEEIPVYQKCYIGSNIIMNVRSAQRNSVLGLIAGTCDDEYCRLFDLRRKRAILSLECAGRGSPVKVMWSKLRGCLLYVGQENRLEAWDLLSSDLSPVKVIPFDKLTDFTLSVSGDKEILIVADSNQMHVITVPLNIKPLDDKEKVRFKRYISII</sequence>
<dbReference type="GO" id="GO:0005868">
    <property type="term" value="C:cytoplasmic dynein complex"/>
    <property type="evidence" value="ECO:0007669"/>
    <property type="project" value="InterPro"/>
</dbReference>
<reference evidence="1" key="1">
    <citation type="submission" date="2021-06" db="EMBL/GenBank/DDBJ databases">
        <authorList>
            <person name="Hodson N. C."/>
            <person name="Mongue J. A."/>
            <person name="Jaron S. K."/>
        </authorList>
    </citation>
    <scope>NUCLEOTIDE SEQUENCE</scope>
</reference>
<dbReference type="PANTHER" id="PTHR16022:SF0">
    <property type="entry name" value="CYTOPLASMIC DYNEIN 2 INTERMEDIATE CHAIN 1"/>
    <property type="match status" value="1"/>
</dbReference>
<comment type="caution">
    <text evidence="1">The sequence shown here is derived from an EMBL/GenBank/DDBJ whole genome shotgun (WGS) entry which is preliminary data.</text>
</comment>
<dbReference type="GO" id="GO:0042073">
    <property type="term" value="P:intraciliary transport"/>
    <property type="evidence" value="ECO:0007669"/>
    <property type="project" value="InterPro"/>
</dbReference>
<protein>
    <recommendedName>
        <fullName evidence="3">WD repeat-containing protein 60</fullName>
    </recommendedName>
</protein>
<evidence type="ECO:0000313" key="2">
    <source>
        <dbReference type="Proteomes" id="UP000708208"/>
    </source>
</evidence>
<evidence type="ECO:0008006" key="3">
    <source>
        <dbReference type="Google" id="ProtNLM"/>
    </source>
</evidence>
<dbReference type="GO" id="GO:0045504">
    <property type="term" value="F:dynein heavy chain binding"/>
    <property type="evidence" value="ECO:0007669"/>
    <property type="project" value="InterPro"/>
</dbReference>
<dbReference type="EMBL" id="CAJVCH010561130">
    <property type="protein sequence ID" value="CAG7831600.1"/>
    <property type="molecule type" value="Genomic_DNA"/>
</dbReference>